<gene>
    <name evidence="2" type="ORF">ENV30_09905</name>
</gene>
<dbReference type="Pfam" id="PF08486">
    <property type="entry name" value="SpoIID"/>
    <property type="match status" value="1"/>
</dbReference>
<dbReference type="GO" id="GO:0030435">
    <property type="term" value="P:sporulation resulting in formation of a cellular spore"/>
    <property type="evidence" value="ECO:0007669"/>
    <property type="project" value="InterPro"/>
</dbReference>
<dbReference type="InterPro" id="IPR013693">
    <property type="entry name" value="SpoIID/LytB_N"/>
</dbReference>
<proteinExistence type="predicted"/>
<dbReference type="PANTHER" id="PTHR30032">
    <property type="entry name" value="N-ACETYLMURAMOYL-L-ALANINE AMIDASE-RELATED"/>
    <property type="match status" value="1"/>
</dbReference>
<dbReference type="NCBIfam" id="TIGR02669">
    <property type="entry name" value="SpoIID_LytB"/>
    <property type="match status" value="1"/>
</dbReference>
<dbReference type="AlphaFoldDB" id="A0A7V3YI83"/>
<evidence type="ECO:0000259" key="1">
    <source>
        <dbReference type="Pfam" id="PF08486"/>
    </source>
</evidence>
<accession>A0A7V3YI83</accession>
<dbReference type="PANTHER" id="PTHR30032:SF4">
    <property type="entry name" value="AMIDASE ENHANCER"/>
    <property type="match status" value="1"/>
</dbReference>
<dbReference type="InterPro" id="IPR051922">
    <property type="entry name" value="Bact_Sporulation_Assoc"/>
</dbReference>
<sequence length="446" mass="50254">MRRVPLLCIVLVLGVVLWGVAGAKDVEVRVLLLRTRDEVCLSSPSGLEVRVKQRTFAVLPGRTLHFSPGDGVVLWREKNLTGTPFVVLSRGGFVFLGNRPYRGRLELRERGGQLEVINVLPLEEYLKGTVKLEASPNWPEEALKAYLVVARTYALRNLGRHGEEGFDFCATVHCMRYGGVFAEDPRTNALVEKTRGIIVTYQGKPASVVFHSESGGYTDSAKNVWGKDVPYLVEVPSPWEKDTPHAFWQVVISRREITEALQRRGYIQGEVLDLECRKSERSGRVISVLVRTDREEVELSGNQFREALGVDRLPSTFFDLFGKPASAQPPEGVSFQDPEGERLIDYRAWMEKDWNLDDIITFLKLREEERKRKRGAREVSSLPDTQSKKRPVWQAPDAFTFAGRGWGHGVGLSQWGAVGMAKEGAGFLEILRHYFPGCELGRMVVR</sequence>
<reference evidence="2" key="1">
    <citation type="journal article" date="2020" name="mSystems">
        <title>Genome- and Community-Level Interaction Insights into Carbon Utilization and Element Cycling Functions of Hydrothermarchaeota in Hydrothermal Sediment.</title>
        <authorList>
            <person name="Zhou Z."/>
            <person name="Liu Y."/>
            <person name="Xu W."/>
            <person name="Pan J."/>
            <person name="Luo Z.H."/>
            <person name="Li M."/>
        </authorList>
    </citation>
    <scope>NUCLEOTIDE SEQUENCE [LARGE SCALE GENOMIC DNA]</scope>
    <source>
        <strain evidence="2">SpSt-747</strain>
    </source>
</reference>
<organism evidence="2">
    <name type="scientific">Candidatus Caldatribacterium californiense</name>
    <dbReference type="NCBI Taxonomy" id="1454726"/>
    <lineage>
        <taxon>Bacteria</taxon>
        <taxon>Pseudomonadati</taxon>
        <taxon>Atribacterota</taxon>
        <taxon>Atribacteria</taxon>
        <taxon>Atribacterales</taxon>
        <taxon>Candidatus Caldatribacteriaceae</taxon>
        <taxon>Candidatus Caldatribacterium</taxon>
    </lineage>
</organism>
<comment type="caution">
    <text evidence="2">The sequence shown here is derived from an EMBL/GenBank/DDBJ whole genome shotgun (WGS) entry which is preliminary data.</text>
</comment>
<protein>
    <submittedName>
        <fullName evidence="2">SpoIID/LytB domain-containing protein</fullName>
    </submittedName>
</protein>
<name>A0A7V3YI83_9BACT</name>
<feature type="domain" description="Sporulation stage II protein D amidase enhancer LytB N-terminal" evidence="1">
    <location>
        <begin position="112"/>
        <end position="201"/>
    </location>
</feature>
<evidence type="ECO:0000313" key="2">
    <source>
        <dbReference type="EMBL" id="HGI31594.1"/>
    </source>
</evidence>
<dbReference type="EMBL" id="DTFV01000141">
    <property type="protein sequence ID" value="HGI31594.1"/>
    <property type="molecule type" value="Genomic_DNA"/>
</dbReference>
<dbReference type="InterPro" id="IPR013486">
    <property type="entry name" value="SpoIID/LytB"/>
</dbReference>
<dbReference type="GO" id="GO:0030288">
    <property type="term" value="C:outer membrane-bounded periplasmic space"/>
    <property type="evidence" value="ECO:0007669"/>
    <property type="project" value="TreeGrafter"/>
</dbReference>